<feature type="binding site" evidence="8">
    <location>
        <position position="224"/>
    </location>
    <ligand>
        <name>allantoate</name>
        <dbReference type="ChEBI" id="CHEBI:17536"/>
    </ligand>
</feature>
<feature type="binding site" evidence="8">
    <location>
        <position position="296"/>
    </location>
    <ligand>
        <name>allantoate</name>
        <dbReference type="ChEBI" id="CHEBI:17536"/>
    </ligand>
</feature>
<feature type="binding site" evidence="7">
    <location>
        <position position="101"/>
    </location>
    <ligand>
        <name>Zn(2+)</name>
        <dbReference type="ChEBI" id="CHEBI:29105"/>
        <label>2</label>
    </ligand>
</feature>
<evidence type="ECO:0000259" key="9">
    <source>
        <dbReference type="Pfam" id="PF07687"/>
    </source>
</evidence>
<evidence type="ECO:0000256" key="4">
    <source>
        <dbReference type="ARBA" id="ARBA00022723"/>
    </source>
</evidence>
<proteinExistence type="inferred from homology"/>
<keyword evidence="5" id="KW-0378">Hydrolase</keyword>
<feature type="binding site" evidence="7">
    <location>
        <position position="389"/>
    </location>
    <ligand>
        <name>Zn(2+)</name>
        <dbReference type="ChEBI" id="CHEBI:29105"/>
        <label>2</label>
    </ligand>
</feature>
<feature type="binding site" evidence="8">
    <location>
        <position position="283"/>
    </location>
    <ligand>
        <name>allantoate</name>
        <dbReference type="ChEBI" id="CHEBI:17536"/>
    </ligand>
</feature>
<feature type="binding site" evidence="7">
    <location>
        <position position="90"/>
    </location>
    <ligand>
        <name>Zn(2+)</name>
        <dbReference type="ChEBI" id="CHEBI:29105"/>
        <label>1</label>
    </ligand>
</feature>
<dbReference type="PIRSF" id="PIRSF001235">
    <property type="entry name" value="Amidase_carbamoylase"/>
    <property type="match status" value="1"/>
</dbReference>
<sequence>MMSVATESSATDVLEGSRLLARLEALARFTDVPGEMTRLTLSPAHKAAAAEVARWFAAAGMAVHLDATGSVVGRYEGTQPDAPALILGSHIDTVRNAGIFDGNLGVVVALAVVEQLHADGVRLPFALEVHAFADEEGVRFPSTLTSSRALAGRFDAAALDATDADGITRREALKAFGVDPEAYAACSRAGRALGYVEVHIEQGPVLEAKGLPVGIVTAIAGATRGTIELVGEAGHSGTLPMEMRHDALAGAADMILALERLAKATPGLVATVGTLTIPGGAVNVVPGRVRFSFDVRAPDDRTRLDALDTMRATLAEIAAARGLATTLEETYDAPAAPCDGALQAALAAAVAAEGIDALHLPSGAGHDGLSLNGVMPIAMLFVRSRNGSHNPREHASAEDIGAAARVLSRFVRGYTPGG</sequence>
<comment type="cofactor">
    <cofactor evidence="1">
        <name>Mn(2+)</name>
        <dbReference type="ChEBI" id="CHEBI:29035"/>
    </cofactor>
</comment>
<keyword evidence="6" id="KW-0464">Manganese</keyword>
<dbReference type="SUPFAM" id="SSF55031">
    <property type="entry name" value="Bacterial exopeptidase dimerisation domain"/>
    <property type="match status" value="1"/>
</dbReference>
<keyword evidence="11" id="KW-1185">Reference proteome</keyword>
<dbReference type="Gene3D" id="3.30.70.360">
    <property type="match status" value="1"/>
</dbReference>
<protein>
    <submittedName>
        <fullName evidence="10">Amidase</fullName>
    </submittedName>
</protein>
<dbReference type="SUPFAM" id="SSF53187">
    <property type="entry name" value="Zn-dependent exopeptidases"/>
    <property type="match status" value="1"/>
</dbReference>
<keyword evidence="4 7" id="KW-0479">Metal-binding</keyword>
<feature type="domain" description="Peptidase M20 dimerisation" evidence="9">
    <location>
        <begin position="219"/>
        <end position="318"/>
    </location>
</feature>
<feature type="binding site" evidence="7">
    <location>
        <position position="199"/>
    </location>
    <ligand>
        <name>Zn(2+)</name>
        <dbReference type="ChEBI" id="CHEBI:29105"/>
        <label>1</label>
    </ligand>
</feature>
<dbReference type="PANTHER" id="PTHR32494">
    <property type="entry name" value="ALLANTOATE DEIMINASE-RELATED"/>
    <property type="match status" value="1"/>
</dbReference>
<name>A8IQI5_AZOC5</name>
<dbReference type="STRING" id="438753.AZC_0787"/>
<evidence type="ECO:0000256" key="3">
    <source>
        <dbReference type="ARBA" id="ARBA00011738"/>
    </source>
</evidence>
<evidence type="ECO:0000313" key="11">
    <source>
        <dbReference type="Proteomes" id="UP000000270"/>
    </source>
</evidence>
<dbReference type="InterPro" id="IPR011650">
    <property type="entry name" value="Peptidase_M20_dimer"/>
</dbReference>
<dbReference type="Gene3D" id="3.40.630.10">
    <property type="entry name" value="Zn peptidases"/>
    <property type="match status" value="1"/>
</dbReference>
<evidence type="ECO:0000256" key="1">
    <source>
        <dbReference type="ARBA" id="ARBA00001936"/>
    </source>
</evidence>
<dbReference type="GO" id="GO:0046872">
    <property type="term" value="F:metal ion binding"/>
    <property type="evidence" value="ECO:0007669"/>
    <property type="project" value="UniProtKB-KW"/>
</dbReference>
<dbReference type="AlphaFoldDB" id="A8IQI5"/>
<dbReference type="NCBIfam" id="NF006775">
    <property type="entry name" value="PRK09290.2-5"/>
    <property type="match status" value="1"/>
</dbReference>
<evidence type="ECO:0000313" key="10">
    <source>
        <dbReference type="EMBL" id="BAF86785.1"/>
    </source>
</evidence>
<dbReference type="HOGENOM" id="CLU_024588_6_0_5"/>
<dbReference type="eggNOG" id="COG0624">
    <property type="taxonomic scope" value="Bacteria"/>
</dbReference>
<evidence type="ECO:0000256" key="8">
    <source>
        <dbReference type="PIRSR" id="PIRSR001235-2"/>
    </source>
</evidence>
<feature type="binding site" evidence="7">
    <location>
        <position position="136"/>
    </location>
    <ligand>
        <name>Zn(2+)</name>
        <dbReference type="ChEBI" id="CHEBI:29105"/>
        <label>2</label>
    </ligand>
</feature>
<keyword evidence="7" id="KW-0862">Zinc</keyword>
<feature type="binding site" evidence="7">
    <location>
        <position position="101"/>
    </location>
    <ligand>
        <name>Zn(2+)</name>
        <dbReference type="ChEBI" id="CHEBI:29105"/>
        <label>1</label>
    </ligand>
</feature>
<dbReference type="NCBIfam" id="TIGR01879">
    <property type="entry name" value="hydantase"/>
    <property type="match status" value="1"/>
</dbReference>
<dbReference type="CDD" id="cd03884">
    <property type="entry name" value="M20_bAS"/>
    <property type="match status" value="1"/>
</dbReference>
<comment type="cofactor">
    <cofactor evidence="7">
        <name>Zn(2+)</name>
        <dbReference type="ChEBI" id="CHEBI:29105"/>
    </cofactor>
    <text evidence="7">Binds 2 Zn(2+) ions per subunit.</text>
</comment>
<dbReference type="GO" id="GO:0016813">
    <property type="term" value="F:hydrolase activity, acting on carbon-nitrogen (but not peptide) bonds, in linear amidines"/>
    <property type="evidence" value="ECO:0007669"/>
    <property type="project" value="InterPro"/>
</dbReference>
<dbReference type="Pfam" id="PF07687">
    <property type="entry name" value="M20_dimer"/>
    <property type="match status" value="1"/>
</dbReference>
<evidence type="ECO:0000256" key="6">
    <source>
        <dbReference type="ARBA" id="ARBA00023211"/>
    </source>
</evidence>
<dbReference type="KEGG" id="azc:AZC_0787"/>
<reference evidence="10 11" key="6">
    <citation type="journal article" date="2011" name="Appl. Environ. Microbiol.">
        <title>Involvement of the azorhizobial chromosome partition gene (parA) in the onset of bacteroid differentiation during Sesbania rostrata stem nodule development.</title>
        <authorList>
            <person name="Liu CT."/>
            <person name="Lee KB."/>
            <person name="Wang YS."/>
            <person name="Peng MH."/>
            <person name="Lee KT."/>
            <person name="Suzuki S."/>
            <person name="Suzuki T."/>
            <person name="Oyaizu H."/>
        </authorList>
    </citation>
    <scope>NUCLEOTIDE SEQUENCE [LARGE SCALE GENOMIC DNA]</scope>
    <source>
        <strain evidence="11">ATCC 43989 / DSM 5975 / JCM 20966 / LMG 6465 / NBRC 14845 / NCIMB 13405 / ORS 571</strain>
    </source>
</reference>
<reference evidence="10 11" key="1">
    <citation type="journal article" date="2007" name="Appl. Environ. Microbiol.">
        <title>Rhizobial factors required for stem nodule maturation and maintenance in Sesbania rostrata-Azorhizobium caulinodans ORS571 symbiosis.</title>
        <authorList>
            <person name="Suzuki S."/>
            <person name="Aono T."/>
            <person name="Lee KB."/>
            <person name="Suzuki T."/>
            <person name="Liu CT."/>
            <person name="Miwa H."/>
            <person name="Wakao S."/>
            <person name="Iki T."/>
            <person name="Oyaizu H."/>
        </authorList>
    </citation>
    <scope>NUCLEOTIDE SEQUENCE [LARGE SCALE GENOMIC DNA]</scope>
    <source>
        <strain evidence="11">ATCC 43989 / DSM 5975 / JCM 20966 / LMG 6465 / NBRC 14845 / NCIMB 13405 / ORS 571</strain>
    </source>
</reference>
<dbReference type="InterPro" id="IPR002933">
    <property type="entry name" value="Peptidase_M20"/>
</dbReference>
<dbReference type="EMBL" id="AP009384">
    <property type="protein sequence ID" value="BAF86785.1"/>
    <property type="molecule type" value="Genomic_DNA"/>
</dbReference>
<reference evidence="10 11" key="5">
    <citation type="journal article" date="2010" name="Appl. Environ. Microbiol.">
        <title>phrR-like gene praR of Azorhizobium caulinodans ORS571 is essential for symbiosis with Sesbania rostrata and is involved in expression of reb genes.</title>
        <authorList>
            <person name="Akiba N."/>
            <person name="Aono T."/>
            <person name="Toyazaki H."/>
            <person name="Sato S."/>
            <person name="Oyaizu H."/>
        </authorList>
    </citation>
    <scope>NUCLEOTIDE SEQUENCE [LARGE SCALE GENOMIC DNA]</scope>
    <source>
        <strain evidence="11">ATCC 43989 / DSM 5975 / JCM 20966 / LMG 6465 / NBRC 14845 / NCIMB 13405 / ORS 571</strain>
    </source>
</reference>
<comment type="similarity">
    <text evidence="2">Belongs to the peptidase M20 family.</text>
</comment>
<evidence type="ECO:0000256" key="2">
    <source>
        <dbReference type="ARBA" id="ARBA00006153"/>
    </source>
</evidence>
<dbReference type="Pfam" id="PF01546">
    <property type="entry name" value="Peptidase_M20"/>
    <property type="match status" value="1"/>
</dbReference>
<reference evidence="10 11" key="4">
    <citation type="journal article" date="2009" name="Appl. Environ. Microbiol.">
        <title>Comparative genome-wide transcriptional profiling of Azorhizobium caulinodans ORS571 grown under free-living and symbiotic conditions.</title>
        <authorList>
            <person name="Tsukada S."/>
            <person name="Aono T."/>
            <person name="Akiba N."/>
            <person name="Lee KB."/>
            <person name="Liu CT."/>
            <person name="Toyazaki H."/>
            <person name="Oyaizu H."/>
        </authorList>
    </citation>
    <scope>NUCLEOTIDE SEQUENCE [LARGE SCALE GENOMIC DNA]</scope>
    <source>
        <strain evidence="11">ATCC 43989 / DSM 5975 / JCM 20966 / LMG 6465 / NBRC 14845 / NCIMB 13405 / ORS 571</strain>
    </source>
</reference>
<dbReference type="Proteomes" id="UP000000270">
    <property type="component" value="Chromosome"/>
</dbReference>
<organism evidence="10 11">
    <name type="scientific">Azorhizobium caulinodans (strain ATCC 43989 / DSM 5975 / JCM 20966 / LMG 6465 / NBRC 14845 / NCIMB 13405 / ORS 571)</name>
    <dbReference type="NCBI Taxonomy" id="438753"/>
    <lineage>
        <taxon>Bacteria</taxon>
        <taxon>Pseudomonadati</taxon>
        <taxon>Pseudomonadota</taxon>
        <taxon>Alphaproteobacteria</taxon>
        <taxon>Hyphomicrobiales</taxon>
        <taxon>Xanthobacteraceae</taxon>
        <taxon>Azorhizobium</taxon>
    </lineage>
</organism>
<comment type="subunit">
    <text evidence="3">Homodimer.</text>
</comment>
<dbReference type="InterPro" id="IPR010158">
    <property type="entry name" value="Amidase_Cbmase"/>
</dbReference>
<evidence type="ECO:0000256" key="5">
    <source>
        <dbReference type="ARBA" id="ARBA00022801"/>
    </source>
</evidence>
<dbReference type="InterPro" id="IPR036264">
    <property type="entry name" value="Bact_exopeptidase_dim_dom"/>
</dbReference>
<accession>A8IQI5</accession>
<evidence type="ECO:0000256" key="7">
    <source>
        <dbReference type="PIRSR" id="PIRSR001235-1"/>
    </source>
</evidence>
<reference evidence="11" key="2">
    <citation type="submission" date="2007-04" db="EMBL/GenBank/DDBJ databases">
        <title>Complete genome sequence of the nitrogen-fixing bacterium Azorhizobium caulinodans ORS571.</title>
        <authorList>
            <person name="Lee K.B."/>
            <person name="Backer P.D."/>
            <person name="Aono T."/>
            <person name="Liu C.T."/>
            <person name="Suzuki S."/>
            <person name="Suzuki T."/>
            <person name="Kaneko T."/>
            <person name="Yamada M."/>
            <person name="Tabata S."/>
            <person name="Kupfer D.M."/>
            <person name="Najar F.Z."/>
            <person name="Wiley G.B."/>
            <person name="Roe B."/>
            <person name="Binnewies T."/>
            <person name="Ussery D."/>
            <person name="Vereecke D."/>
            <person name="Gevers D."/>
            <person name="Holsters M."/>
            <person name="Oyaizu H."/>
        </authorList>
    </citation>
    <scope>NUCLEOTIDE SEQUENCE [LARGE SCALE GENOMIC DNA]</scope>
    <source>
        <strain evidence="11">ATCC 43989 / DSM 5975 / JCM 20966 / LMG 6465 / NBRC 14845 / NCIMB 13405 / ORS 571</strain>
    </source>
</reference>
<gene>
    <name evidence="10" type="ordered locus">AZC_0787</name>
</gene>
<dbReference type="PANTHER" id="PTHR32494:SF19">
    <property type="entry name" value="ALLANTOATE DEIMINASE-RELATED"/>
    <property type="match status" value="1"/>
</dbReference>
<reference evidence="10 11" key="3">
    <citation type="journal article" date="2008" name="BMC Genomics">
        <title>The genome of the versatile nitrogen fixer Azorhizobium caulinodans ORS571.</title>
        <authorList>
            <person name="Lee KB."/>
            <person name="Backer P.D."/>
            <person name="Aono T."/>
            <person name="Liu CT."/>
            <person name="Suzuki S."/>
            <person name="Suzuki T."/>
            <person name="Kaneko T."/>
            <person name="Yamada M."/>
            <person name="Tabata S."/>
            <person name="Kupfer D.M."/>
            <person name="Najar F.Z."/>
            <person name="Wiley G.B."/>
            <person name="Roe B."/>
            <person name="Binnewies T.T."/>
            <person name="Ussery D.W."/>
            <person name="D'Haeze W."/>
            <person name="Herder J.D."/>
            <person name="Gevers D."/>
            <person name="Vereecke D."/>
            <person name="Holsters M."/>
            <person name="Oyaizu H."/>
        </authorList>
    </citation>
    <scope>NUCLEOTIDE SEQUENCE [LARGE SCALE GENOMIC DNA]</scope>
    <source>
        <strain evidence="11">ATCC 43989 / DSM 5975 / JCM 20966 / LMG 6465 / NBRC 14845 / NCIMB 13405 / ORS 571</strain>
    </source>
</reference>